<sequence>MGEPARGARPRGEQRPVVSRSGTPELDAPLWFPDRTGADAGAEPSTLAKVDQSRLLRPEDYLRESRQPPILGWQRIAWRLGARGVRPGARERRHRRWARLSRRPLAAPKVIAVFSPKGGVGKSTTALQLGQVLARLRGDLIAALDANPDSGNLIKRVAEPYSPGSASELRCYSEHVQRYADLMPYVTEAEGGLCVVRSDTAAAGRLGPVEYREVLGVLSRFYSIIVVDLGTGMREAAFLSIVEAADAVVAVTRPSFDAAEVLVEGMDWLARRFPLKVATSTVVVNASHTVAGELDLDRLEAELSRQVAHVLRVPHDRHLAAGGVPQWLLLSHHTQDAYLKLAATVVDSLPEG</sequence>
<evidence type="ECO:0000259" key="2">
    <source>
        <dbReference type="Pfam" id="PF01656"/>
    </source>
</evidence>
<feature type="region of interest" description="Disordered" evidence="1">
    <location>
        <begin position="1"/>
        <end position="46"/>
    </location>
</feature>
<proteinExistence type="predicted"/>
<dbReference type="InterPro" id="IPR002586">
    <property type="entry name" value="CobQ/CobB/MinD/ParA_Nub-bd_dom"/>
</dbReference>
<reference evidence="3 4" key="1">
    <citation type="journal article" date="2019" name="Int. J. Syst. Evol. Microbiol.">
        <title>The Global Catalogue of Microorganisms (GCM) 10K type strain sequencing project: providing services to taxonomists for standard genome sequencing and annotation.</title>
        <authorList>
            <consortium name="The Broad Institute Genomics Platform"/>
            <consortium name="The Broad Institute Genome Sequencing Center for Infectious Disease"/>
            <person name="Wu L."/>
            <person name="Ma J."/>
        </authorList>
    </citation>
    <scope>NUCLEOTIDE SEQUENCE [LARGE SCALE GENOMIC DNA]</scope>
    <source>
        <strain evidence="3 4">JCM 14718</strain>
    </source>
</reference>
<evidence type="ECO:0000313" key="4">
    <source>
        <dbReference type="Proteomes" id="UP001500618"/>
    </source>
</evidence>
<dbReference type="Gene3D" id="3.40.50.300">
    <property type="entry name" value="P-loop containing nucleotide triphosphate hydrolases"/>
    <property type="match status" value="1"/>
</dbReference>
<keyword evidence="4" id="KW-1185">Reference proteome</keyword>
<comment type="caution">
    <text evidence="3">The sequence shown here is derived from an EMBL/GenBank/DDBJ whole genome shotgun (WGS) entry which is preliminary data.</text>
</comment>
<evidence type="ECO:0000256" key="1">
    <source>
        <dbReference type="SAM" id="MobiDB-lite"/>
    </source>
</evidence>
<dbReference type="InterPro" id="IPR050625">
    <property type="entry name" value="ParA/MinD_ATPase"/>
</dbReference>
<dbReference type="Pfam" id="PF01656">
    <property type="entry name" value="CbiA"/>
    <property type="match status" value="1"/>
</dbReference>
<dbReference type="EMBL" id="BAAANY010000003">
    <property type="protein sequence ID" value="GAA1663216.1"/>
    <property type="molecule type" value="Genomic_DNA"/>
</dbReference>
<dbReference type="Proteomes" id="UP001500618">
    <property type="component" value="Unassembled WGS sequence"/>
</dbReference>
<dbReference type="InterPro" id="IPR027417">
    <property type="entry name" value="P-loop_NTPase"/>
</dbReference>
<feature type="domain" description="CobQ/CobB/MinD/ParA nucleotide binding" evidence="2">
    <location>
        <begin position="111"/>
        <end position="178"/>
    </location>
</feature>
<dbReference type="PANTHER" id="PTHR43384:SF14">
    <property type="entry name" value="ESX-1 SECRETION-ASSOCIATED PROTEIN ESPI"/>
    <property type="match status" value="1"/>
</dbReference>
<evidence type="ECO:0000313" key="3">
    <source>
        <dbReference type="EMBL" id="GAA1663216.1"/>
    </source>
</evidence>
<accession>A0ABN2G0L9</accession>
<dbReference type="PANTHER" id="PTHR43384">
    <property type="entry name" value="SEPTUM SITE-DETERMINING PROTEIN MIND HOMOLOG, CHLOROPLASTIC-RELATED"/>
    <property type="match status" value="1"/>
</dbReference>
<name>A0ABN2G0L9_9ACTN</name>
<protein>
    <submittedName>
        <fullName evidence="3">MinD/ParA family protein</fullName>
    </submittedName>
</protein>
<dbReference type="SUPFAM" id="SSF52540">
    <property type="entry name" value="P-loop containing nucleoside triphosphate hydrolases"/>
    <property type="match status" value="1"/>
</dbReference>
<gene>
    <name evidence="3" type="ORF">GCM10009765_10840</name>
</gene>
<organism evidence="3 4">
    <name type="scientific">Fodinicola feengrottensis</name>
    <dbReference type="NCBI Taxonomy" id="435914"/>
    <lineage>
        <taxon>Bacteria</taxon>
        <taxon>Bacillati</taxon>
        <taxon>Actinomycetota</taxon>
        <taxon>Actinomycetes</taxon>
        <taxon>Mycobacteriales</taxon>
        <taxon>Fodinicola</taxon>
    </lineage>
</organism>